<organism evidence="2 3">
    <name type="scientific">Bordetella petrii</name>
    <dbReference type="NCBI Taxonomy" id="94624"/>
    <lineage>
        <taxon>Bacteria</taxon>
        <taxon>Pseudomonadati</taxon>
        <taxon>Pseudomonadota</taxon>
        <taxon>Betaproteobacteria</taxon>
        <taxon>Burkholderiales</taxon>
        <taxon>Alcaligenaceae</taxon>
        <taxon>Bordetella</taxon>
    </lineage>
</organism>
<dbReference type="Pfam" id="PF12973">
    <property type="entry name" value="Cupin_7"/>
    <property type="match status" value="1"/>
</dbReference>
<accession>A0ABT7W6N6</accession>
<feature type="domain" description="ChrR-like cupin" evidence="1">
    <location>
        <begin position="12"/>
        <end position="106"/>
    </location>
</feature>
<name>A0ABT7W6N6_9BORD</name>
<dbReference type="InterPro" id="IPR011051">
    <property type="entry name" value="RmlC_Cupin_sf"/>
</dbReference>
<sequence length="128" mass="14151">MPIINAPEQRSRFVEASTMPWLPTAFEGIQMKILYQDDAGRSTILFKLAPGAVVPSHEHTALEMTYMLEGTLVDDEGSARAGDFVWRPAGNRHIARAPDGAVFLSIFNQPNVFDDGRPFFSGTEADRP</sequence>
<evidence type="ECO:0000313" key="2">
    <source>
        <dbReference type="EMBL" id="MDM9560843.1"/>
    </source>
</evidence>
<dbReference type="RefSeq" id="WP_289786227.1">
    <property type="nucleotide sequence ID" value="NZ_JAUDJE010000016.1"/>
</dbReference>
<protein>
    <submittedName>
        <fullName evidence="2">Cupin domain-containing protein</fullName>
    </submittedName>
</protein>
<dbReference type="InterPro" id="IPR014710">
    <property type="entry name" value="RmlC-like_jellyroll"/>
</dbReference>
<dbReference type="SUPFAM" id="SSF51182">
    <property type="entry name" value="RmlC-like cupins"/>
    <property type="match status" value="1"/>
</dbReference>
<dbReference type="PANTHER" id="PTHR40112:SF1">
    <property type="entry name" value="H2HPP ISOMERASE"/>
    <property type="match status" value="1"/>
</dbReference>
<keyword evidence="3" id="KW-1185">Reference proteome</keyword>
<dbReference type="InterPro" id="IPR025979">
    <property type="entry name" value="ChrR-like_cupin_dom"/>
</dbReference>
<dbReference type="InterPro" id="IPR052535">
    <property type="entry name" value="Bacilysin_H2HPP_isomerase"/>
</dbReference>
<dbReference type="EMBL" id="JAUDJE010000016">
    <property type="protein sequence ID" value="MDM9560843.1"/>
    <property type="molecule type" value="Genomic_DNA"/>
</dbReference>
<proteinExistence type="predicted"/>
<reference evidence="2" key="1">
    <citation type="submission" date="2023-06" db="EMBL/GenBank/DDBJ databases">
        <title>full genome analysis of Phenantherene degrader P3.</title>
        <authorList>
            <person name="Akbar A."/>
            <person name="Rahmeh R."/>
            <person name="Kishk M."/>
        </authorList>
    </citation>
    <scope>NUCLEOTIDE SEQUENCE</scope>
    <source>
        <strain evidence="2">P3</strain>
    </source>
</reference>
<dbReference type="PANTHER" id="PTHR40112">
    <property type="entry name" value="H2HPP ISOMERASE"/>
    <property type="match status" value="1"/>
</dbReference>
<comment type="caution">
    <text evidence="2">The sequence shown here is derived from an EMBL/GenBank/DDBJ whole genome shotgun (WGS) entry which is preliminary data.</text>
</comment>
<evidence type="ECO:0000259" key="1">
    <source>
        <dbReference type="Pfam" id="PF12973"/>
    </source>
</evidence>
<dbReference type="Proteomes" id="UP001175604">
    <property type="component" value="Unassembled WGS sequence"/>
</dbReference>
<evidence type="ECO:0000313" key="3">
    <source>
        <dbReference type="Proteomes" id="UP001175604"/>
    </source>
</evidence>
<dbReference type="Gene3D" id="2.60.120.10">
    <property type="entry name" value="Jelly Rolls"/>
    <property type="match status" value="1"/>
</dbReference>
<gene>
    <name evidence="2" type="ORF">QUC21_17535</name>
</gene>